<reference evidence="2 5" key="2">
    <citation type="submission" date="2016-06" db="EMBL/GenBank/DDBJ databases">
        <authorList>
            <person name="Kjaerup R.B."/>
            <person name="Dalgaard T.S."/>
            <person name="Juul-Madsen H.R."/>
        </authorList>
    </citation>
    <scope>NUCLEOTIDE SEQUENCE [LARGE SCALE GENOMIC DNA]</scope>
    <source>
        <strain evidence="2 5">CECT 5115</strain>
    </source>
</reference>
<dbReference type="PANTHER" id="PTHR11012:SF30">
    <property type="entry name" value="PROTEIN KINASE-LIKE DOMAIN-CONTAINING"/>
    <property type="match status" value="1"/>
</dbReference>
<dbReference type="Pfam" id="PF02958">
    <property type="entry name" value="EcKL"/>
    <property type="match status" value="2"/>
</dbReference>
<dbReference type="GO" id="GO:0016740">
    <property type="term" value="F:transferase activity"/>
    <property type="evidence" value="ECO:0007669"/>
    <property type="project" value="UniProtKB-KW"/>
</dbReference>
<protein>
    <submittedName>
        <fullName evidence="2">Phosphotransferase enzyme family protein</fullName>
    </submittedName>
</protein>
<organism evidence="2 5">
    <name type="scientific">Marinomonas gallaica</name>
    <dbReference type="NCBI Taxonomy" id="1806667"/>
    <lineage>
        <taxon>Bacteria</taxon>
        <taxon>Pseudomonadati</taxon>
        <taxon>Pseudomonadota</taxon>
        <taxon>Gammaproteobacteria</taxon>
        <taxon>Oceanospirillales</taxon>
        <taxon>Oceanospirillaceae</taxon>
        <taxon>Marinomonas</taxon>
    </lineage>
</organism>
<evidence type="ECO:0000313" key="2">
    <source>
        <dbReference type="EMBL" id="SBT17885.1"/>
    </source>
</evidence>
<dbReference type="InterPro" id="IPR004119">
    <property type="entry name" value="EcKL"/>
</dbReference>
<accession>A0A1C3JRY1</accession>
<dbReference type="EMBL" id="FLRA01000013">
    <property type="protein sequence ID" value="SBT17885.1"/>
    <property type="molecule type" value="Genomic_DNA"/>
</dbReference>
<evidence type="ECO:0000259" key="1">
    <source>
        <dbReference type="SMART" id="SM00587"/>
    </source>
</evidence>
<reference evidence="3 4" key="1">
    <citation type="submission" date="2016-06" db="EMBL/GenBank/DDBJ databases">
        <authorList>
            <person name="Rodrigo-Torres L."/>
            <person name="Arahal D.R."/>
        </authorList>
    </citation>
    <scope>NUCLEOTIDE SEQUENCE [LARGE SCALE GENOMIC DNA]</scope>
    <source>
        <strain evidence="3 4">CECT 5116</strain>
    </source>
</reference>
<dbReference type="PANTHER" id="PTHR11012">
    <property type="entry name" value="PROTEIN KINASE-LIKE DOMAIN-CONTAINING"/>
    <property type="match status" value="1"/>
</dbReference>
<feature type="domain" description="CHK kinase-like" evidence="1">
    <location>
        <begin position="116"/>
        <end position="278"/>
    </location>
</feature>
<dbReference type="EMBL" id="FLRB01000014">
    <property type="protein sequence ID" value="SBT22029.1"/>
    <property type="molecule type" value="Genomic_DNA"/>
</dbReference>
<gene>
    <name evidence="2" type="ORF">MGA5115_02001</name>
    <name evidence="3" type="ORF">MGA5116_02640</name>
</gene>
<name>A0A1C3JRY1_9GAMM</name>
<dbReference type="SUPFAM" id="SSF56112">
    <property type="entry name" value="Protein kinase-like (PK-like)"/>
    <property type="match status" value="1"/>
</dbReference>
<keyword evidence="2" id="KW-0808">Transferase</keyword>
<dbReference type="InterPro" id="IPR011009">
    <property type="entry name" value="Kinase-like_dom_sf"/>
</dbReference>
<dbReference type="AlphaFoldDB" id="A0A1C3JRY1"/>
<evidence type="ECO:0000313" key="3">
    <source>
        <dbReference type="EMBL" id="SBT22029.1"/>
    </source>
</evidence>
<sequence>MTMTSYAPEFFIKRILDAEYVTHVETLQSLWSGYGHISRYAVKVKSRHFHVILKAIDSSSSQAHPRGWQSDLAHQRKVHSYEVETNWYQNWANGCVNVARVPHCLGVLQQNDTVFLLLEDLDEKGFDQRHTQLDLSQAVAVLQWLATFHAHFISPDPSESWPVGLWPQGTYWHLATRPNELQAMIASPLKDAAETIDNTLRQARYQTLVHGDAKVANFCFTADASSVAAVDFQYVGRGIGVQDVAYFLGSCLSENQLEEDLEYLLDVYFSELARCMIARGESPDFAESVITEWYRLFPVAWADFHRFIMGWCPTHAKNTSFSRELTQQGLNSLLT</sequence>
<keyword evidence="4" id="KW-1185">Reference proteome</keyword>
<dbReference type="SMART" id="SM00587">
    <property type="entry name" value="CHK"/>
    <property type="match status" value="1"/>
</dbReference>
<dbReference type="Gene3D" id="3.90.1200.10">
    <property type="match status" value="1"/>
</dbReference>
<proteinExistence type="predicted"/>
<evidence type="ECO:0000313" key="5">
    <source>
        <dbReference type="Proteomes" id="UP000092871"/>
    </source>
</evidence>
<dbReference type="Proteomes" id="UP000092871">
    <property type="component" value="Unassembled WGS sequence"/>
</dbReference>
<evidence type="ECO:0000313" key="4">
    <source>
        <dbReference type="Proteomes" id="UP000092840"/>
    </source>
</evidence>
<dbReference type="InterPro" id="IPR015897">
    <property type="entry name" value="CHK_kinase-like"/>
</dbReference>
<dbReference type="Proteomes" id="UP000092840">
    <property type="component" value="Unassembled WGS sequence"/>
</dbReference>